<dbReference type="UniPathway" id="UPA00028">
    <property type="reaction ID" value="UER00004"/>
</dbReference>
<keyword evidence="15" id="KW-1185">Reference proteome</keyword>
<dbReference type="InterPro" id="IPR008927">
    <property type="entry name" value="6-PGluconate_DH-like_C_sf"/>
</dbReference>
<organism evidence="14 15">
    <name type="scientific">Rhodanobacter lindaniclasticus</name>
    <dbReference type="NCBI Taxonomy" id="75310"/>
    <lineage>
        <taxon>Bacteria</taxon>
        <taxon>Pseudomonadati</taxon>
        <taxon>Pseudomonadota</taxon>
        <taxon>Gammaproteobacteria</taxon>
        <taxon>Lysobacterales</taxon>
        <taxon>Rhodanobacteraceae</taxon>
        <taxon>Rhodanobacter</taxon>
    </lineage>
</organism>
<dbReference type="Proteomes" id="UP000306317">
    <property type="component" value="Unassembled WGS sequence"/>
</dbReference>
<sequence>MRILIVGAGATGGYFGGRLLQHGRDVTFLVRARRARQLAEHGLVIRSATGDADISAPPTLLASELAEPFDLIVLSCKAYALDQALEDIAPAVGADTTILPVLNGMRQLERLDEKFGAQHVLGGQCVISSTLDDDGVVRHLNRMHSITFGERDGARSERMRQITAQLSEAGFDARPSDTIVQEMWDKWLFLATLAGITCLMRGSIGEIASAPHGATAALALLEECRATAAASGYAPGERVLERARGLLTDPGSSLEASMLRDLRQGHPIEADHVVGDMLARARQAQLPATMLELVQAHLKVYETRRLATASA</sequence>
<evidence type="ECO:0000256" key="10">
    <source>
        <dbReference type="ARBA" id="ARBA00048793"/>
    </source>
</evidence>
<dbReference type="GO" id="GO:0008677">
    <property type="term" value="F:2-dehydropantoate 2-reductase activity"/>
    <property type="evidence" value="ECO:0007669"/>
    <property type="project" value="UniProtKB-EC"/>
</dbReference>
<dbReference type="InterPro" id="IPR013332">
    <property type="entry name" value="KPR_N"/>
</dbReference>
<dbReference type="RefSeq" id="WP_136257337.1">
    <property type="nucleotide sequence ID" value="NZ_MWIO01000013.1"/>
</dbReference>
<dbReference type="InterPro" id="IPR013328">
    <property type="entry name" value="6PGD_dom2"/>
</dbReference>
<dbReference type="NCBIfam" id="TIGR00745">
    <property type="entry name" value="apbA_panE"/>
    <property type="match status" value="1"/>
</dbReference>
<dbReference type="SUPFAM" id="SSF51735">
    <property type="entry name" value="NAD(P)-binding Rossmann-fold domains"/>
    <property type="match status" value="1"/>
</dbReference>
<evidence type="ECO:0000256" key="4">
    <source>
        <dbReference type="ARBA" id="ARBA00013014"/>
    </source>
</evidence>
<dbReference type="InterPro" id="IPR036291">
    <property type="entry name" value="NAD(P)-bd_dom_sf"/>
</dbReference>
<dbReference type="EC" id="1.1.1.169" evidence="4 11"/>
<dbReference type="GO" id="GO:0005737">
    <property type="term" value="C:cytoplasm"/>
    <property type="evidence" value="ECO:0007669"/>
    <property type="project" value="TreeGrafter"/>
</dbReference>
<comment type="similarity">
    <text evidence="3 11">Belongs to the ketopantoate reductase family.</text>
</comment>
<dbReference type="GO" id="GO:0015940">
    <property type="term" value="P:pantothenate biosynthetic process"/>
    <property type="evidence" value="ECO:0007669"/>
    <property type="project" value="UniProtKB-UniPathway"/>
</dbReference>
<dbReference type="Gene3D" id="3.40.50.720">
    <property type="entry name" value="NAD(P)-binding Rossmann-like Domain"/>
    <property type="match status" value="1"/>
</dbReference>
<dbReference type="Gene3D" id="1.10.1040.10">
    <property type="entry name" value="N-(1-d-carboxylethyl)-l-norvaline Dehydrogenase, domain 2"/>
    <property type="match status" value="1"/>
</dbReference>
<evidence type="ECO:0000256" key="8">
    <source>
        <dbReference type="ARBA" id="ARBA00023002"/>
    </source>
</evidence>
<dbReference type="SUPFAM" id="SSF48179">
    <property type="entry name" value="6-phosphogluconate dehydrogenase C-terminal domain-like"/>
    <property type="match status" value="1"/>
</dbReference>
<evidence type="ECO:0000313" key="14">
    <source>
        <dbReference type="EMBL" id="THD08854.1"/>
    </source>
</evidence>
<evidence type="ECO:0000256" key="6">
    <source>
        <dbReference type="ARBA" id="ARBA00022655"/>
    </source>
</evidence>
<comment type="pathway">
    <text evidence="2 11">Cofactor biosynthesis; (R)-pantothenate biosynthesis; (R)-pantoate from 3-methyl-2-oxobutanoate: step 2/2.</text>
</comment>
<evidence type="ECO:0000256" key="2">
    <source>
        <dbReference type="ARBA" id="ARBA00004994"/>
    </source>
</evidence>
<dbReference type="Pfam" id="PF08546">
    <property type="entry name" value="ApbA_C"/>
    <property type="match status" value="1"/>
</dbReference>
<evidence type="ECO:0000256" key="9">
    <source>
        <dbReference type="ARBA" id="ARBA00032024"/>
    </source>
</evidence>
<evidence type="ECO:0000256" key="7">
    <source>
        <dbReference type="ARBA" id="ARBA00022857"/>
    </source>
</evidence>
<protein>
    <recommendedName>
        <fullName evidence="5 11">2-dehydropantoate 2-reductase</fullName>
        <ecNumber evidence="4 11">1.1.1.169</ecNumber>
    </recommendedName>
    <alternativeName>
        <fullName evidence="9 11">Ketopantoate reductase</fullName>
    </alternativeName>
</protein>
<dbReference type="InterPro" id="IPR013752">
    <property type="entry name" value="KPA_reductase"/>
</dbReference>
<evidence type="ECO:0000256" key="1">
    <source>
        <dbReference type="ARBA" id="ARBA00002919"/>
    </source>
</evidence>
<proteinExistence type="inferred from homology"/>
<dbReference type="Pfam" id="PF02558">
    <property type="entry name" value="ApbA"/>
    <property type="match status" value="1"/>
</dbReference>
<evidence type="ECO:0000256" key="11">
    <source>
        <dbReference type="RuleBase" id="RU362068"/>
    </source>
</evidence>
<dbReference type="PANTHER" id="PTHR21708:SF26">
    <property type="entry name" value="2-DEHYDROPANTOATE 2-REDUCTASE"/>
    <property type="match status" value="1"/>
</dbReference>
<dbReference type="InterPro" id="IPR003710">
    <property type="entry name" value="ApbA"/>
</dbReference>
<dbReference type="EMBL" id="MWIO01000013">
    <property type="protein sequence ID" value="THD08854.1"/>
    <property type="molecule type" value="Genomic_DNA"/>
</dbReference>
<dbReference type="FunFam" id="3.40.50.720:FF:000307">
    <property type="entry name" value="2-dehydropantoate 2-reductase"/>
    <property type="match status" value="1"/>
</dbReference>
<evidence type="ECO:0000313" key="15">
    <source>
        <dbReference type="Proteomes" id="UP000306317"/>
    </source>
</evidence>
<evidence type="ECO:0000256" key="3">
    <source>
        <dbReference type="ARBA" id="ARBA00007870"/>
    </source>
</evidence>
<keyword evidence="7 11" id="KW-0521">NADP</keyword>
<feature type="domain" description="Ketopantoate reductase C-terminal" evidence="13">
    <location>
        <begin position="179"/>
        <end position="302"/>
    </location>
</feature>
<accession>A0A4S3KLC7</accession>
<dbReference type="InterPro" id="IPR051402">
    <property type="entry name" value="KPR-Related"/>
</dbReference>
<dbReference type="FunFam" id="1.10.1040.10:FF:000017">
    <property type="entry name" value="2-dehydropantoate 2-reductase"/>
    <property type="match status" value="1"/>
</dbReference>
<reference evidence="14 15" key="1">
    <citation type="submission" date="2017-02" db="EMBL/GenBank/DDBJ databases">
        <title>Whole genome sequencing of Rhodanobacter lindaniclasticus DSM 17932.</title>
        <authorList>
            <person name="Kumar S."/>
            <person name="Patil P."/>
            <person name="Patil P.B."/>
        </authorList>
    </citation>
    <scope>NUCLEOTIDE SEQUENCE [LARGE SCALE GENOMIC DNA]</scope>
    <source>
        <strain evidence="14 15">DSM 17932</strain>
    </source>
</reference>
<evidence type="ECO:0000256" key="5">
    <source>
        <dbReference type="ARBA" id="ARBA00019465"/>
    </source>
</evidence>
<dbReference type="OrthoDB" id="9796561at2"/>
<comment type="caution">
    <text evidence="14">The sequence shown here is derived from an EMBL/GenBank/DDBJ whole genome shotgun (WGS) entry which is preliminary data.</text>
</comment>
<keyword evidence="8 11" id="KW-0560">Oxidoreductase</keyword>
<feature type="domain" description="Ketopantoate reductase N-terminal" evidence="12">
    <location>
        <begin position="3"/>
        <end position="152"/>
    </location>
</feature>
<evidence type="ECO:0000259" key="12">
    <source>
        <dbReference type="Pfam" id="PF02558"/>
    </source>
</evidence>
<dbReference type="NCBIfam" id="NF005094">
    <property type="entry name" value="PRK06522.2-5"/>
    <property type="match status" value="1"/>
</dbReference>
<dbReference type="AlphaFoldDB" id="A0A4S3KLC7"/>
<gene>
    <name evidence="14" type="ORF">B1991_03590</name>
</gene>
<dbReference type="PANTHER" id="PTHR21708">
    <property type="entry name" value="PROBABLE 2-DEHYDROPANTOATE 2-REDUCTASE"/>
    <property type="match status" value="1"/>
</dbReference>
<comment type="function">
    <text evidence="1 11">Catalyzes the NADPH-dependent reduction of ketopantoate into pantoic acid.</text>
</comment>
<comment type="catalytic activity">
    <reaction evidence="10 11">
        <text>(R)-pantoate + NADP(+) = 2-dehydropantoate + NADPH + H(+)</text>
        <dbReference type="Rhea" id="RHEA:16233"/>
        <dbReference type="ChEBI" id="CHEBI:11561"/>
        <dbReference type="ChEBI" id="CHEBI:15378"/>
        <dbReference type="ChEBI" id="CHEBI:15980"/>
        <dbReference type="ChEBI" id="CHEBI:57783"/>
        <dbReference type="ChEBI" id="CHEBI:58349"/>
        <dbReference type="EC" id="1.1.1.169"/>
    </reaction>
</comment>
<keyword evidence="6 11" id="KW-0566">Pantothenate biosynthesis</keyword>
<evidence type="ECO:0000259" key="13">
    <source>
        <dbReference type="Pfam" id="PF08546"/>
    </source>
</evidence>
<name>A0A4S3KLC7_9GAMM</name>